<protein>
    <submittedName>
        <fullName evidence="3">Putative secreted protein</fullName>
    </submittedName>
</protein>
<dbReference type="Proteomes" id="UP000006281">
    <property type="component" value="Chromosome"/>
</dbReference>
<dbReference type="EMBL" id="HE804045">
    <property type="protein sequence ID" value="CCH34570.1"/>
    <property type="molecule type" value="Genomic_DNA"/>
</dbReference>
<keyword evidence="2" id="KW-0732">Signal</keyword>
<organism evidence="3 4">
    <name type="scientific">Saccharothrix espanaensis (strain ATCC 51144 / DSM 44229 / JCM 9112 / NBRC 15066 / NRRL 15764)</name>
    <dbReference type="NCBI Taxonomy" id="1179773"/>
    <lineage>
        <taxon>Bacteria</taxon>
        <taxon>Bacillati</taxon>
        <taxon>Actinomycetota</taxon>
        <taxon>Actinomycetes</taxon>
        <taxon>Pseudonocardiales</taxon>
        <taxon>Pseudonocardiaceae</taxon>
        <taxon>Saccharothrix</taxon>
    </lineage>
</organism>
<dbReference type="eggNOG" id="ENOG5032034">
    <property type="taxonomic scope" value="Bacteria"/>
</dbReference>
<feature type="chain" id="PRO_5039089016" evidence="2">
    <location>
        <begin position="23"/>
        <end position="257"/>
    </location>
</feature>
<evidence type="ECO:0000256" key="1">
    <source>
        <dbReference type="SAM" id="MobiDB-lite"/>
    </source>
</evidence>
<evidence type="ECO:0000313" key="3">
    <source>
        <dbReference type="EMBL" id="CCH34570.1"/>
    </source>
</evidence>
<dbReference type="RefSeq" id="WP_015104680.1">
    <property type="nucleotide sequence ID" value="NC_019673.1"/>
</dbReference>
<gene>
    <name evidence="3" type="ordered locus">BN6_73390</name>
</gene>
<keyword evidence="4" id="KW-1185">Reference proteome</keyword>
<accession>K0K2V3</accession>
<dbReference type="OrthoDB" id="3526615at2"/>
<sequence>MRLRVLALAVLLTGCASGGNTAAPLSTTPDDFPATTAPRPIVLIGDLLQVVDGLRGDDKVDSGLNFTAQHPPTPQPAPVALPDGTRPTLPLIGSSDALNRMPRRTAPTTTSTLVSVEFGTAEFPTDRGPWTLPAWRFTSEAGSVLAWPALEPGAFWKPGEVRPAISTDQATATDRELTVSMPAAPAPCPGDAPARNEAVVQETAGTVTVGVRTIGEVGNCARTLAVTTQPYRVPLAAPLGNRLLVDEQGGVIVVTRP</sequence>
<dbReference type="PROSITE" id="PS51257">
    <property type="entry name" value="PROKAR_LIPOPROTEIN"/>
    <property type="match status" value="1"/>
</dbReference>
<feature type="signal peptide" evidence="2">
    <location>
        <begin position="1"/>
        <end position="22"/>
    </location>
</feature>
<name>K0K2V3_SACES</name>
<evidence type="ECO:0000313" key="4">
    <source>
        <dbReference type="Proteomes" id="UP000006281"/>
    </source>
</evidence>
<dbReference type="BioCyc" id="SESP1179773:BN6_RS35460-MONOMER"/>
<dbReference type="HOGENOM" id="CLU_1081366_0_0_11"/>
<dbReference type="KEGG" id="sesp:BN6_73390"/>
<dbReference type="AlphaFoldDB" id="K0K2V3"/>
<feature type="region of interest" description="Disordered" evidence="1">
    <location>
        <begin position="62"/>
        <end position="82"/>
    </location>
</feature>
<evidence type="ECO:0000256" key="2">
    <source>
        <dbReference type="SAM" id="SignalP"/>
    </source>
</evidence>
<dbReference type="PATRIC" id="fig|1179773.3.peg.7418"/>
<proteinExistence type="predicted"/>
<dbReference type="STRING" id="1179773.BN6_73390"/>
<reference evidence="3 4" key="1">
    <citation type="journal article" date="2012" name="BMC Genomics">
        <title>Complete genome sequence of Saccharothrix espanaensis DSM 44229T and comparison to the other completely sequenced Pseudonocardiaceae.</title>
        <authorList>
            <person name="Strobel T."/>
            <person name="Al-Dilaimi A."/>
            <person name="Blom J."/>
            <person name="Gessner A."/>
            <person name="Kalinowski J."/>
            <person name="Luzhetska M."/>
            <person name="Puhler A."/>
            <person name="Szczepanowski R."/>
            <person name="Bechthold A."/>
            <person name="Ruckert C."/>
        </authorList>
    </citation>
    <scope>NUCLEOTIDE SEQUENCE [LARGE SCALE GENOMIC DNA]</scope>
    <source>
        <strain evidence="4">ATCC 51144 / DSM 44229 / JCM 9112 / NBRC 15066 / NRRL 15764</strain>
    </source>
</reference>